<comment type="similarity">
    <text evidence="2">Belongs to the outer membrane factor (OMF) (TC 1.B.17) family.</text>
</comment>
<comment type="subcellular location">
    <subcellularLocation>
        <location evidence="1">Cell outer membrane</location>
    </subcellularLocation>
</comment>
<reference evidence="9 10" key="1">
    <citation type="submission" date="2018-07" db="EMBL/GenBank/DDBJ databases">
        <title>Genome sequencing of Runella.</title>
        <authorList>
            <person name="Baek M.-G."/>
            <person name="Yi H."/>
        </authorList>
    </citation>
    <scope>NUCLEOTIDE SEQUENCE [LARGE SCALE GENOMIC DNA]</scope>
    <source>
        <strain evidence="9 10">HYN0085</strain>
    </source>
</reference>
<dbReference type="GO" id="GO:0015288">
    <property type="term" value="F:porin activity"/>
    <property type="evidence" value="ECO:0007669"/>
    <property type="project" value="TreeGrafter"/>
</dbReference>
<dbReference type="PANTHER" id="PTHR30026">
    <property type="entry name" value="OUTER MEMBRANE PROTEIN TOLC"/>
    <property type="match status" value="1"/>
</dbReference>
<evidence type="ECO:0000256" key="8">
    <source>
        <dbReference type="SAM" id="SignalP"/>
    </source>
</evidence>
<dbReference type="OrthoDB" id="367883at2"/>
<keyword evidence="3" id="KW-0813">Transport</keyword>
<evidence type="ECO:0000256" key="5">
    <source>
        <dbReference type="ARBA" id="ARBA00022692"/>
    </source>
</evidence>
<dbReference type="RefSeq" id="WP_114067494.1">
    <property type="nucleotide sequence ID" value="NZ_CP030850.1"/>
</dbReference>
<dbReference type="PANTHER" id="PTHR30026:SF20">
    <property type="entry name" value="OUTER MEMBRANE PROTEIN TOLC"/>
    <property type="match status" value="1"/>
</dbReference>
<feature type="signal peptide" evidence="8">
    <location>
        <begin position="1"/>
        <end position="30"/>
    </location>
</feature>
<keyword evidence="10" id="KW-1185">Reference proteome</keyword>
<gene>
    <name evidence="9" type="ORF">DR864_13605</name>
</gene>
<evidence type="ECO:0000313" key="9">
    <source>
        <dbReference type="EMBL" id="AXE18712.1"/>
    </source>
</evidence>
<dbReference type="SUPFAM" id="SSF56954">
    <property type="entry name" value="Outer membrane efflux proteins (OEP)"/>
    <property type="match status" value="1"/>
</dbReference>
<name>A0A344TJ91_9BACT</name>
<evidence type="ECO:0000256" key="1">
    <source>
        <dbReference type="ARBA" id="ARBA00004442"/>
    </source>
</evidence>
<dbReference type="AlphaFoldDB" id="A0A344TJ91"/>
<dbReference type="InterPro" id="IPR051906">
    <property type="entry name" value="TolC-like"/>
</dbReference>
<keyword evidence="7" id="KW-0998">Cell outer membrane</keyword>
<evidence type="ECO:0000256" key="3">
    <source>
        <dbReference type="ARBA" id="ARBA00022448"/>
    </source>
</evidence>
<evidence type="ECO:0000256" key="4">
    <source>
        <dbReference type="ARBA" id="ARBA00022452"/>
    </source>
</evidence>
<dbReference type="Pfam" id="PF02321">
    <property type="entry name" value="OEP"/>
    <property type="match status" value="2"/>
</dbReference>
<dbReference type="InterPro" id="IPR003423">
    <property type="entry name" value="OMP_efflux"/>
</dbReference>
<keyword evidence="8" id="KW-0732">Signal</keyword>
<accession>A0A344TJ91</accession>
<dbReference type="KEGG" id="run:DR864_13605"/>
<dbReference type="GO" id="GO:0009279">
    <property type="term" value="C:cell outer membrane"/>
    <property type="evidence" value="ECO:0007669"/>
    <property type="project" value="UniProtKB-SubCell"/>
</dbReference>
<dbReference type="GO" id="GO:0015562">
    <property type="term" value="F:efflux transmembrane transporter activity"/>
    <property type="evidence" value="ECO:0007669"/>
    <property type="project" value="InterPro"/>
</dbReference>
<proteinExistence type="inferred from homology"/>
<protein>
    <submittedName>
        <fullName evidence="9">TolC family protein</fullName>
    </submittedName>
</protein>
<keyword evidence="6" id="KW-0472">Membrane</keyword>
<evidence type="ECO:0000313" key="10">
    <source>
        <dbReference type="Proteomes" id="UP000251993"/>
    </source>
</evidence>
<feature type="chain" id="PRO_5016980357" evidence="8">
    <location>
        <begin position="31"/>
        <end position="451"/>
    </location>
</feature>
<keyword evidence="5" id="KW-0812">Transmembrane</keyword>
<evidence type="ECO:0000256" key="6">
    <source>
        <dbReference type="ARBA" id="ARBA00023136"/>
    </source>
</evidence>
<keyword evidence="4" id="KW-1134">Transmembrane beta strand</keyword>
<sequence>MSYWSKSDKKFFLALIAVAFLSPSPSLLLAQSQALVEGGTLEKATLEEVVKYALKNQPAIQQSVIDERITENNIKSRLADWYPQINFNYNLQHNFIVQTSIIGGNPVKLGVSNISAGQFTVSQPLFNRDVLLARRTQNEVRLQANQLTTSNKTDLAVDVSKAFYDVLTTKQQIDVANEDIVRLERSLKDAQNQYKAGVADKIDYKRALISLNNTKASKKGNEEILKGKIEYLKSLMAYPKAQELNLQYDSLQMERELFLDTLQNAEYTSRIEYQLLNTQKRLLEYNYQYTKWSYLPTVAANGAYNLNFQNNQFLDLYSKNFPNSFAAITLSFPIYQGGKRKINTNTAEWQLKRIDLDIKRLQLNVNAEYVRALGSYKGSLTNLLTQKENMELAREVYDILQLQYRSGIKTYLEVIASETDLRLARINYYNALYQVLSNKIDVQRALGQLNY</sequence>
<dbReference type="EMBL" id="CP030850">
    <property type="protein sequence ID" value="AXE18712.1"/>
    <property type="molecule type" value="Genomic_DNA"/>
</dbReference>
<evidence type="ECO:0000256" key="7">
    <source>
        <dbReference type="ARBA" id="ARBA00023237"/>
    </source>
</evidence>
<organism evidence="9 10">
    <name type="scientific">Runella rosea</name>
    <dbReference type="NCBI Taxonomy" id="2259595"/>
    <lineage>
        <taxon>Bacteria</taxon>
        <taxon>Pseudomonadati</taxon>
        <taxon>Bacteroidota</taxon>
        <taxon>Cytophagia</taxon>
        <taxon>Cytophagales</taxon>
        <taxon>Spirosomataceae</taxon>
        <taxon>Runella</taxon>
    </lineage>
</organism>
<evidence type="ECO:0000256" key="2">
    <source>
        <dbReference type="ARBA" id="ARBA00007613"/>
    </source>
</evidence>
<dbReference type="Proteomes" id="UP000251993">
    <property type="component" value="Chromosome"/>
</dbReference>
<dbReference type="GO" id="GO:1990281">
    <property type="term" value="C:efflux pump complex"/>
    <property type="evidence" value="ECO:0007669"/>
    <property type="project" value="TreeGrafter"/>
</dbReference>
<dbReference type="Gene3D" id="1.20.1600.10">
    <property type="entry name" value="Outer membrane efflux proteins (OEP)"/>
    <property type="match status" value="1"/>
</dbReference>